<evidence type="ECO:0000256" key="2">
    <source>
        <dbReference type="PROSITE-ProRule" id="PRU00235"/>
    </source>
</evidence>
<dbReference type="RefSeq" id="XP_005833187.1">
    <property type="nucleotide sequence ID" value="XM_005833130.1"/>
</dbReference>
<gene>
    <name evidence="4" type="ORF">GUITHDRAFT_56024</name>
</gene>
<keyword evidence="1" id="KW-0677">Repeat</keyword>
<name>L1JD24_GUITC</name>
<evidence type="ECO:0000313" key="6">
    <source>
        <dbReference type="Proteomes" id="UP000011087"/>
    </source>
</evidence>
<evidence type="ECO:0000313" key="5">
    <source>
        <dbReference type="EnsemblProtists" id="EKX46207"/>
    </source>
</evidence>
<dbReference type="PROSITE" id="PS50012">
    <property type="entry name" value="RCC1_3"/>
    <property type="match status" value="3"/>
</dbReference>
<dbReference type="PaxDb" id="55529-EKX46207"/>
<accession>L1JD24</accession>
<dbReference type="eggNOG" id="KOG0941">
    <property type="taxonomic scope" value="Eukaryota"/>
</dbReference>
<protein>
    <recommendedName>
        <fullName evidence="3">RCC1-like domain-containing protein</fullName>
    </recommendedName>
</protein>
<dbReference type="EnsemblProtists" id="EKX46207">
    <property type="protein sequence ID" value="EKX46207"/>
    <property type="gene ID" value="GUITHDRAFT_56024"/>
</dbReference>
<dbReference type="STRING" id="905079.L1JD24"/>
<dbReference type="GeneID" id="17302842"/>
<feature type="repeat" description="RCC1" evidence="2">
    <location>
        <begin position="71"/>
        <end position="126"/>
    </location>
</feature>
<reference evidence="4 6" key="1">
    <citation type="journal article" date="2012" name="Nature">
        <title>Algal genomes reveal evolutionary mosaicism and the fate of nucleomorphs.</title>
        <authorList>
            <consortium name="DOE Joint Genome Institute"/>
            <person name="Curtis B.A."/>
            <person name="Tanifuji G."/>
            <person name="Burki F."/>
            <person name="Gruber A."/>
            <person name="Irimia M."/>
            <person name="Maruyama S."/>
            <person name="Arias M.C."/>
            <person name="Ball S.G."/>
            <person name="Gile G.H."/>
            <person name="Hirakawa Y."/>
            <person name="Hopkins J.F."/>
            <person name="Kuo A."/>
            <person name="Rensing S.A."/>
            <person name="Schmutz J."/>
            <person name="Symeonidi A."/>
            <person name="Elias M."/>
            <person name="Eveleigh R.J."/>
            <person name="Herman E.K."/>
            <person name="Klute M.J."/>
            <person name="Nakayama T."/>
            <person name="Obornik M."/>
            <person name="Reyes-Prieto A."/>
            <person name="Armbrust E.V."/>
            <person name="Aves S.J."/>
            <person name="Beiko R.G."/>
            <person name="Coutinho P."/>
            <person name="Dacks J.B."/>
            <person name="Durnford D.G."/>
            <person name="Fast N.M."/>
            <person name="Green B.R."/>
            <person name="Grisdale C.J."/>
            <person name="Hempel F."/>
            <person name="Henrissat B."/>
            <person name="Hoppner M.P."/>
            <person name="Ishida K."/>
            <person name="Kim E."/>
            <person name="Koreny L."/>
            <person name="Kroth P.G."/>
            <person name="Liu Y."/>
            <person name="Malik S.B."/>
            <person name="Maier U.G."/>
            <person name="McRose D."/>
            <person name="Mock T."/>
            <person name="Neilson J.A."/>
            <person name="Onodera N.T."/>
            <person name="Poole A.M."/>
            <person name="Pritham E.J."/>
            <person name="Richards T.A."/>
            <person name="Rocap G."/>
            <person name="Roy S.W."/>
            <person name="Sarai C."/>
            <person name="Schaack S."/>
            <person name="Shirato S."/>
            <person name="Slamovits C.H."/>
            <person name="Spencer D.F."/>
            <person name="Suzuki S."/>
            <person name="Worden A.Z."/>
            <person name="Zauner S."/>
            <person name="Barry K."/>
            <person name="Bell C."/>
            <person name="Bharti A.K."/>
            <person name="Crow J.A."/>
            <person name="Grimwood J."/>
            <person name="Kramer R."/>
            <person name="Lindquist E."/>
            <person name="Lucas S."/>
            <person name="Salamov A."/>
            <person name="McFadden G.I."/>
            <person name="Lane C.E."/>
            <person name="Keeling P.J."/>
            <person name="Gray M.W."/>
            <person name="Grigoriev I.V."/>
            <person name="Archibald J.M."/>
        </authorList>
    </citation>
    <scope>NUCLEOTIDE SEQUENCE</scope>
    <source>
        <strain evidence="4 6">CCMP2712</strain>
    </source>
</reference>
<dbReference type="PANTHER" id="PTHR22870">
    <property type="entry name" value="REGULATOR OF CHROMOSOME CONDENSATION"/>
    <property type="match status" value="1"/>
</dbReference>
<dbReference type="KEGG" id="gtt:GUITHDRAFT_56024"/>
<dbReference type="InterPro" id="IPR000408">
    <property type="entry name" value="Reg_chr_condens"/>
</dbReference>
<organism evidence="4">
    <name type="scientific">Guillardia theta (strain CCMP2712)</name>
    <name type="common">Cryptophyte</name>
    <dbReference type="NCBI Taxonomy" id="905079"/>
    <lineage>
        <taxon>Eukaryota</taxon>
        <taxon>Cryptophyceae</taxon>
        <taxon>Pyrenomonadales</taxon>
        <taxon>Geminigeraceae</taxon>
        <taxon>Guillardia</taxon>
    </lineage>
</organism>
<dbReference type="EMBL" id="JH992995">
    <property type="protein sequence ID" value="EKX46207.1"/>
    <property type="molecule type" value="Genomic_DNA"/>
</dbReference>
<reference evidence="5" key="3">
    <citation type="submission" date="2016-03" db="UniProtKB">
        <authorList>
            <consortium name="EnsemblProtists"/>
        </authorList>
    </citation>
    <scope>IDENTIFICATION</scope>
</reference>
<dbReference type="Pfam" id="PF25390">
    <property type="entry name" value="WD40_RLD"/>
    <property type="match status" value="1"/>
</dbReference>
<feature type="repeat" description="RCC1" evidence="2">
    <location>
        <begin position="127"/>
        <end position="182"/>
    </location>
</feature>
<keyword evidence="6" id="KW-1185">Reference proteome</keyword>
<dbReference type="HOGENOM" id="CLU_005210_2_2_1"/>
<evidence type="ECO:0000256" key="1">
    <source>
        <dbReference type="ARBA" id="ARBA00022737"/>
    </source>
</evidence>
<proteinExistence type="predicted"/>
<dbReference type="Proteomes" id="UP000011087">
    <property type="component" value="Unassembled WGS sequence"/>
</dbReference>
<feature type="repeat" description="RCC1" evidence="2">
    <location>
        <begin position="19"/>
        <end position="70"/>
    </location>
</feature>
<dbReference type="InterPro" id="IPR009091">
    <property type="entry name" value="RCC1/BLIP-II"/>
</dbReference>
<feature type="non-terminal residue" evidence="4">
    <location>
        <position position="1"/>
    </location>
</feature>
<dbReference type="AlphaFoldDB" id="L1JD24"/>
<dbReference type="InterPro" id="IPR051210">
    <property type="entry name" value="Ub_ligase/GEF_domain"/>
</dbReference>
<feature type="non-terminal residue" evidence="4">
    <location>
        <position position="204"/>
    </location>
</feature>
<sequence>QARQIACGWQHCLVLTHVGAVFSWGFGGYGALGHGVKYSRKEPQVVDALLGRLVLSVACGSYASSAVTTEGRLYTWGWGRSGILGQGSTRNEMSPREVRMCFAEEPLPPAVKCAMGHEHMLVLTRKGDLFSCGNGSSGRLGYVGAREEWLLRRVKTAANGEELSWINDVACGYAHSAIIDSHGRLLTCGQGAHGALGHENFEDQ</sequence>
<dbReference type="Gene3D" id="2.130.10.30">
    <property type="entry name" value="Regulator of chromosome condensation 1/beta-lactamase-inhibitor protein II"/>
    <property type="match status" value="1"/>
</dbReference>
<dbReference type="OMA" id="SISCGNW"/>
<dbReference type="InterPro" id="IPR058923">
    <property type="entry name" value="RCC1-like_dom"/>
</dbReference>
<dbReference type="OrthoDB" id="10256179at2759"/>
<evidence type="ECO:0000313" key="4">
    <source>
        <dbReference type="EMBL" id="EKX46207.1"/>
    </source>
</evidence>
<evidence type="ECO:0000259" key="3">
    <source>
        <dbReference type="Pfam" id="PF25390"/>
    </source>
</evidence>
<feature type="domain" description="RCC1-like" evidence="3">
    <location>
        <begin position="4"/>
        <end position="202"/>
    </location>
</feature>
<dbReference type="PRINTS" id="PR00633">
    <property type="entry name" value="RCCNDNSATION"/>
</dbReference>
<dbReference type="PANTHER" id="PTHR22870:SF408">
    <property type="entry name" value="OS09G0560450 PROTEIN"/>
    <property type="match status" value="1"/>
</dbReference>
<dbReference type="SUPFAM" id="SSF50985">
    <property type="entry name" value="RCC1/BLIP-II"/>
    <property type="match status" value="1"/>
</dbReference>
<reference evidence="6" key="2">
    <citation type="submission" date="2012-11" db="EMBL/GenBank/DDBJ databases">
        <authorList>
            <person name="Kuo A."/>
            <person name="Curtis B.A."/>
            <person name="Tanifuji G."/>
            <person name="Burki F."/>
            <person name="Gruber A."/>
            <person name="Irimia M."/>
            <person name="Maruyama S."/>
            <person name="Arias M.C."/>
            <person name="Ball S.G."/>
            <person name="Gile G.H."/>
            <person name="Hirakawa Y."/>
            <person name="Hopkins J.F."/>
            <person name="Rensing S.A."/>
            <person name="Schmutz J."/>
            <person name="Symeonidi A."/>
            <person name="Elias M."/>
            <person name="Eveleigh R.J."/>
            <person name="Herman E.K."/>
            <person name="Klute M.J."/>
            <person name="Nakayama T."/>
            <person name="Obornik M."/>
            <person name="Reyes-Prieto A."/>
            <person name="Armbrust E.V."/>
            <person name="Aves S.J."/>
            <person name="Beiko R.G."/>
            <person name="Coutinho P."/>
            <person name="Dacks J.B."/>
            <person name="Durnford D.G."/>
            <person name="Fast N.M."/>
            <person name="Green B.R."/>
            <person name="Grisdale C."/>
            <person name="Hempe F."/>
            <person name="Henrissat B."/>
            <person name="Hoppner M.P."/>
            <person name="Ishida K.-I."/>
            <person name="Kim E."/>
            <person name="Koreny L."/>
            <person name="Kroth P.G."/>
            <person name="Liu Y."/>
            <person name="Malik S.-B."/>
            <person name="Maier U.G."/>
            <person name="McRose D."/>
            <person name="Mock T."/>
            <person name="Neilson J.A."/>
            <person name="Onodera N.T."/>
            <person name="Poole A.M."/>
            <person name="Pritham E.J."/>
            <person name="Richards T.A."/>
            <person name="Rocap G."/>
            <person name="Roy S.W."/>
            <person name="Sarai C."/>
            <person name="Schaack S."/>
            <person name="Shirato S."/>
            <person name="Slamovits C.H."/>
            <person name="Spencer D.F."/>
            <person name="Suzuki S."/>
            <person name="Worden A.Z."/>
            <person name="Zauner S."/>
            <person name="Barry K."/>
            <person name="Bell C."/>
            <person name="Bharti A.K."/>
            <person name="Crow J.A."/>
            <person name="Grimwood J."/>
            <person name="Kramer R."/>
            <person name="Lindquist E."/>
            <person name="Lucas S."/>
            <person name="Salamov A."/>
            <person name="McFadden G.I."/>
            <person name="Lane C.E."/>
            <person name="Keeling P.J."/>
            <person name="Gray M.W."/>
            <person name="Grigoriev I.V."/>
            <person name="Archibald J.M."/>
        </authorList>
    </citation>
    <scope>NUCLEOTIDE SEQUENCE</scope>
    <source>
        <strain evidence="6">CCMP2712</strain>
    </source>
</reference>